<reference evidence="19 20" key="1">
    <citation type="journal article" date="2022" name="Cell">
        <title>Repeat-based holocentromeres influence genome architecture and karyotype evolution.</title>
        <authorList>
            <person name="Hofstatter P.G."/>
            <person name="Thangavel G."/>
            <person name="Lux T."/>
            <person name="Neumann P."/>
            <person name="Vondrak T."/>
            <person name="Novak P."/>
            <person name="Zhang M."/>
            <person name="Costa L."/>
            <person name="Castellani M."/>
            <person name="Scott A."/>
            <person name="Toegelov H."/>
            <person name="Fuchs J."/>
            <person name="Mata-Sucre Y."/>
            <person name="Dias Y."/>
            <person name="Vanzela A.L.L."/>
            <person name="Huettel B."/>
            <person name="Almeida C.C.S."/>
            <person name="Simkova H."/>
            <person name="Souza G."/>
            <person name="Pedrosa-Harand A."/>
            <person name="Macas J."/>
            <person name="Mayer K.F.X."/>
            <person name="Houben A."/>
            <person name="Marques A."/>
        </authorList>
    </citation>
    <scope>NUCLEOTIDE SEQUENCE [LARGE SCALE GENOMIC DNA]</scope>
    <source>
        <strain evidence="19">RhyTen1mFocal</strain>
    </source>
</reference>
<dbReference type="PROSITE" id="PS00107">
    <property type="entry name" value="PROTEIN_KINASE_ATP"/>
    <property type="match status" value="1"/>
</dbReference>
<evidence type="ECO:0000256" key="7">
    <source>
        <dbReference type="ARBA" id="ARBA00022741"/>
    </source>
</evidence>
<dbReference type="EC" id="2.7.11.1" evidence="2"/>
<comment type="similarity">
    <text evidence="11">Belongs to the protein kinase superfamily. Ser/Thr protein kinase family. CDPK subfamily.</text>
</comment>
<feature type="binding site" evidence="15">
    <location>
        <position position="89"/>
    </location>
    <ligand>
        <name>ATP</name>
        <dbReference type="ChEBI" id="CHEBI:30616"/>
    </ligand>
</feature>
<dbReference type="FunFam" id="1.10.510.10:FF:000571">
    <property type="entry name" value="Maternal embryonic leucine zipper kinase"/>
    <property type="match status" value="1"/>
</dbReference>
<evidence type="ECO:0000256" key="13">
    <source>
        <dbReference type="ARBA" id="ARBA00048679"/>
    </source>
</evidence>
<protein>
    <recommendedName>
        <fullName evidence="2">non-specific serine/threonine protein kinase</fullName>
        <ecNumber evidence="2">2.7.11.1</ecNumber>
    </recommendedName>
</protein>
<keyword evidence="7 15" id="KW-0547">Nucleotide-binding</keyword>
<evidence type="ECO:0000256" key="2">
    <source>
        <dbReference type="ARBA" id="ARBA00012513"/>
    </source>
</evidence>
<evidence type="ECO:0000256" key="6">
    <source>
        <dbReference type="ARBA" id="ARBA00022737"/>
    </source>
</evidence>
<evidence type="ECO:0000256" key="17">
    <source>
        <dbReference type="SAM" id="MobiDB-lite"/>
    </source>
</evidence>
<comment type="similarity">
    <text evidence="1">Belongs to the protein kinase superfamily. CAMK Ser/Thr protein kinase family. SNF1 subfamily.</text>
</comment>
<comment type="catalytic activity">
    <reaction evidence="13">
        <text>L-seryl-[protein] + ATP = O-phospho-L-seryl-[protein] + ADP + H(+)</text>
        <dbReference type="Rhea" id="RHEA:17989"/>
        <dbReference type="Rhea" id="RHEA-COMP:9863"/>
        <dbReference type="Rhea" id="RHEA-COMP:11604"/>
        <dbReference type="ChEBI" id="CHEBI:15378"/>
        <dbReference type="ChEBI" id="CHEBI:29999"/>
        <dbReference type="ChEBI" id="CHEBI:30616"/>
        <dbReference type="ChEBI" id="CHEBI:83421"/>
        <dbReference type="ChEBI" id="CHEBI:456216"/>
        <dbReference type="EC" id="2.7.11.1"/>
    </reaction>
</comment>
<feature type="compositionally biased region" description="Low complexity" evidence="17">
    <location>
        <begin position="1"/>
        <end position="12"/>
    </location>
</feature>
<comment type="function">
    <text evidence="14">CIPK serine-threonine protein kinases interact with CBL proteins. Binding of a CBL protein to the regulatory NAF domain of CIPK protein lead to the activation of the kinase in a calcium-dependent manner.</text>
</comment>
<evidence type="ECO:0000259" key="18">
    <source>
        <dbReference type="PROSITE" id="PS50011"/>
    </source>
</evidence>
<dbReference type="CDD" id="cd05117">
    <property type="entry name" value="STKc_CAMK"/>
    <property type="match status" value="1"/>
</dbReference>
<evidence type="ECO:0000256" key="12">
    <source>
        <dbReference type="ARBA" id="ARBA00047899"/>
    </source>
</evidence>
<dbReference type="InterPro" id="IPR017441">
    <property type="entry name" value="Protein_kinase_ATP_BS"/>
</dbReference>
<feature type="compositionally biased region" description="Basic residues" evidence="17">
    <location>
        <begin position="373"/>
        <end position="389"/>
    </location>
</feature>
<dbReference type="GO" id="GO:0005524">
    <property type="term" value="F:ATP binding"/>
    <property type="evidence" value="ECO:0007669"/>
    <property type="project" value="UniProtKB-UniRule"/>
</dbReference>
<evidence type="ECO:0000256" key="1">
    <source>
        <dbReference type="ARBA" id="ARBA00006234"/>
    </source>
</evidence>
<feature type="region of interest" description="Disordered" evidence="17">
    <location>
        <begin position="1"/>
        <end position="27"/>
    </location>
</feature>
<keyword evidence="3 16" id="KW-0723">Serine/threonine-protein kinase</keyword>
<dbReference type="InterPro" id="IPR050205">
    <property type="entry name" value="CDPK_Ser/Thr_kinases"/>
</dbReference>
<organism evidence="19 20">
    <name type="scientific">Rhynchospora tenuis</name>
    <dbReference type="NCBI Taxonomy" id="198213"/>
    <lineage>
        <taxon>Eukaryota</taxon>
        <taxon>Viridiplantae</taxon>
        <taxon>Streptophyta</taxon>
        <taxon>Embryophyta</taxon>
        <taxon>Tracheophyta</taxon>
        <taxon>Spermatophyta</taxon>
        <taxon>Magnoliopsida</taxon>
        <taxon>Liliopsida</taxon>
        <taxon>Poales</taxon>
        <taxon>Cyperaceae</taxon>
        <taxon>Cyperoideae</taxon>
        <taxon>Rhynchosporeae</taxon>
        <taxon>Rhynchospora</taxon>
    </lineage>
</organism>
<dbReference type="SUPFAM" id="SSF56112">
    <property type="entry name" value="Protein kinase-like (PK-like)"/>
    <property type="match status" value="1"/>
</dbReference>
<dbReference type="PANTHER" id="PTHR24349">
    <property type="entry name" value="SERINE/THREONINE-PROTEIN KINASE"/>
    <property type="match status" value="1"/>
</dbReference>
<evidence type="ECO:0000256" key="11">
    <source>
        <dbReference type="ARBA" id="ARBA00024334"/>
    </source>
</evidence>
<evidence type="ECO:0000256" key="9">
    <source>
        <dbReference type="ARBA" id="ARBA00022837"/>
    </source>
</evidence>
<dbReference type="Pfam" id="PF00069">
    <property type="entry name" value="Pkinase"/>
    <property type="match status" value="1"/>
</dbReference>
<dbReference type="SMART" id="SM00220">
    <property type="entry name" value="S_TKc"/>
    <property type="match status" value="1"/>
</dbReference>
<keyword evidence="5" id="KW-0479">Metal-binding</keyword>
<dbReference type="GO" id="GO:0004674">
    <property type="term" value="F:protein serine/threonine kinase activity"/>
    <property type="evidence" value="ECO:0007669"/>
    <property type="project" value="UniProtKB-KW"/>
</dbReference>
<dbReference type="PROSITE" id="PS00108">
    <property type="entry name" value="PROTEIN_KINASE_ST"/>
    <property type="match status" value="1"/>
</dbReference>
<evidence type="ECO:0000256" key="4">
    <source>
        <dbReference type="ARBA" id="ARBA00022679"/>
    </source>
</evidence>
<feature type="region of interest" description="Disordered" evidence="17">
    <location>
        <begin position="370"/>
        <end position="389"/>
    </location>
</feature>
<evidence type="ECO:0000256" key="16">
    <source>
        <dbReference type="RuleBase" id="RU000304"/>
    </source>
</evidence>
<dbReference type="FunFam" id="3.30.200.20:FF:000004">
    <property type="entry name" value="Calcium-dependent protein kinase 1"/>
    <property type="match status" value="1"/>
</dbReference>
<dbReference type="Gene3D" id="3.30.200.20">
    <property type="entry name" value="Phosphorylase Kinase, domain 1"/>
    <property type="match status" value="1"/>
</dbReference>
<evidence type="ECO:0000313" key="19">
    <source>
        <dbReference type="EMBL" id="KAJ3691560.1"/>
    </source>
</evidence>
<evidence type="ECO:0000256" key="5">
    <source>
        <dbReference type="ARBA" id="ARBA00022723"/>
    </source>
</evidence>
<evidence type="ECO:0000256" key="14">
    <source>
        <dbReference type="ARBA" id="ARBA00058225"/>
    </source>
</evidence>
<dbReference type="AlphaFoldDB" id="A0AAD6EP24"/>
<sequence>MEMDRNSSSAGSRRNRKRNREGLPTADEVPDLYIKKLKEDAHEKEPCHSIVYEMNFLASYHLGRELGSGGFGNTHVCTEKATGLKYACKIIDKGKLVSQEDMSDLRNEVSIMKHLPLHENIVEFRGAYEDNQRVYLVMELCEGGELFDKIVDRGFYNEDDAAVTIKAVMQALKVCHEHGVMHRDLKPENLLYTSKEKTARLKAIDFGLSTFFHPGQRFHEQVGSYWYMAPEVVLGNYGQEADIWSAGIILYVLLCGDPPFSYETDLEAEEAIISGVFDYQNGRWSEISEDAKDLVKGMLDRDPRKRLTLKQVLVKFHWFDKFEGHLIACWKAGSQVRRVRSTCSGLYDGQVWAVRFGRLFVNAKASMAGKIGGPKRKRRPKRKASSKGP</sequence>
<dbReference type="PROSITE" id="PS50011">
    <property type="entry name" value="PROTEIN_KINASE_DOM"/>
    <property type="match status" value="1"/>
</dbReference>
<accession>A0AAD6EP24</accession>
<dbReference type="Gene3D" id="1.10.510.10">
    <property type="entry name" value="Transferase(Phosphotransferase) domain 1"/>
    <property type="match status" value="1"/>
</dbReference>
<keyword evidence="10 15" id="KW-0067">ATP-binding</keyword>
<dbReference type="GO" id="GO:0046872">
    <property type="term" value="F:metal ion binding"/>
    <property type="evidence" value="ECO:0007669"/>
    <property type="project" value="UniProtKB-KW"/>
</dbReference>
<dbReference type="EMBL" id="JAMRDG010000002">
    <property type="protein sequence ID" value="KAJ3691560.1"/>
    <property type="molecule type" value="Genomic_DNA"/>
</dbReference>
<keyword evidence="6" id="KW-0677">Repeat</keyword>
<comment type="catalytic activity">
    <reaction evidence="12">
        <text>L-threonyl-[protein] + ATP = O-phospho-L-threonyl-[protein] + ADP + H(+)</text>
        <dbReference type="Rhea" id="RHEA:46608"/>
        <dbReference type="Rhea" id="RHEA-COMP:11060"/>
        <dbReference type="Rhea" id="RHEA-COMP:11605"/>
        <dbReference type="ChEBI" id="CHEBI:15378"/>
        <dbReference type="ChEBI" id="CHEBI:30013"/>
        <dbReference type="ChEBI" id="CHEBI:30616"/>
        <dbReference type="ChEBI" id="CHEBI:61977"/>
        <dbReference type="ChEBI" id="CHEBI:456216"/>
        <dbReference type="EC" id="2.7.11.1"/>
    </reaction>
</comment>
<dbReference type="InterPro" id="IPR011009">
    <property type="entry name" value="Kinase-like_dom_sf"/>
</dbReference>
<evidence type="ECO:0000256" key="15">
    <source>
        <dbReference type="PROSITE-ProRule" id="PRU10141"/>
    </source>
</evidence>
<dbReference type="InterPro" id="IPR008271">
    <property type="entry name" value="Ser/Thr_kinase_AS"/>
</dbReference>
<dbReference type="InterPro" id="IPR000719">
    <property type="entry name" value="Prot_kinase_dom"/>
</dbReference>
<name>A0AAD6EP24_9POAL</name>
<gene>
    <name evidence="19" type="ORF">LUZ61_020724</name>
</gene>
<dbReference type="Proteomes" id="UP001210211">
    <property type="component" value="Unassembled WGS sequence"/>
</dbReference>
<evidence type="ECO:0000256" key="10">
    <source>
        <dbReference type="ARBA" id="ARBA00022840"/>
    </source>
</evidence>
<comment type="caution">
    <text evidence="19">The sequence shown here is derived from an EMBL/GenBank/DDBJ whole genome shotgun (WGS) entry which is preliminary data.</text>
</comment>
<feature type="domain" description="Protein kinase" evidence="18">
    <location>
        <begin position="60"/>
        <end position="319"/>
    </location>
</feature>
<evidence type="ECO:0000256" key="3">
    <source>
        <dbReference type="ARBA" id="ARBA00022527"/>
    </source>
</evidence>
<keyword evidence="20" id="KW-1185">Reference proteome</keyword>
<keyword evidence="8" id="KW-0418">Kinase</keyword>
<keyword evidence="4" id="KW-0808">Transferase</keyword>
<keyword evidence="9" id="KW-0106">Calcium</keyword>
<evidence type="ECO:0000313" key="20">
    <source>
        <dbReference type="Proteomes" id="UP001210211"/>
    </source>
</evidence>
<proteinExistence type="inferred from homology"/>
<evidence type="ECO:0000256" key="8">
    <source>
        <dbReference type="ARBA" id="ARBA00022777"/>
    </source>
</evidence>